<evidence type="ECO:0000259" key="6">
    <source>
        <dbReference type="Pfam" id="PF00370"/>
    </source>
</evidence>
<dbReference type="GO" id="GO:0016301">
    <property type="term" value="F:kinase activity"/>
    <property type="evidence" value="ECO:0007669"/>
    <property type="project" value="UniProtKB-KW"/>
</dbReference>
<protein>
    <submittedName>
        <fullName evidence="8">Carbohydrate kinase</fullName>
    </submittedName>
</protein>
<evidence type="ECO:0000256" key="4">
    <source>
        <dbReference type="ARBA" id="ARBA00022777"/>
    </source>
</evidence>
<gene>
    <name evidence="8" type="ORF">E1O70_02465</name>
</gene>
<dbReference type="InterPro" id="IPR018485">
    <property type="entry name" value="FGGY_C"/>
</dbReference>
<comment type="caution">
    <text evidence="8">The sequence shown here is derived from an EMBL/GenBank/DDBJ whole genome shotgun (WGS) entry which is preliminary data.</text>
</comment>
<dbReference type="SUPFAM" id="SSF53067">
    <property type="entry name" value="Actin-like ATPase domain"/>
    <property type="match status" value="2"/>
</dbReference>
<dbReference type="InterPro" id="IPR050406">
    <property type="entry name" value="FGGY_Carb_Kinase"/>
</dbReference>
<dbReference type="EMBL" id="SOZH01000002">
    <property type="protein sequence ID" value="TFF17058.1"/>
    <property type="molecule type" value="Genomic_DNA"/>
</dbReference>
<keyword evidence="2" id="KW-0119">Carbohydrate metabolism</keyword>
<dbReference type="PROSITE" id="PS00445">
    <property type="entry name" value="FGGY_KINASES_2"/>
    <property type="match status" value="1"/>
</dbReference>
<dbReference type="AlphaFoldDB" id="A0A4Y8R6A5"/>
<dbReference type="InterPro" id="IPR043129">
    <property type="entry name" value="ATPase_NBD"/>
</dbReference>
<dbReference type="Gene3D" id="3.30.420.40">
    <property type="match status" value="2"/>
</dbReference>
<dbReference type="GO" id="GO:0016773">
    <property type="term" value="F:phosphotransferase activity, alcohol group as acceptor"/>
    <property type="evidence" value="ECO:0007669"/>
    <property type="project" value="InterPro"/>
</dbReference>
<evidence type="ECO:0000313" key="9">
    <source>
        <dbReference type="Proteomes" id="UP000298003"/>
    </source>
</evidence>
<evidence type="ECO:0000256" key="1">
    <source>
        <dbReference type="ARBA" id="ARBA00009156"/>
    </source>
</evidence>
<evidence type="ECO:0000259" key="7">
    <source>
        <dbReference type="Pfam" id="PF02782"/>
    </source>
</evidence>
<feature type="domain" description="Carbohydrate kinase FGGY N-terminal" evidence="6">
    <location>
        <begin position="53"/>
        <end position="299"/>
    </location>
</feature>
<evidence type="ECO:0000256" key="5">
    <source>
        <dbReference type="RuleBase" id="RU003733"/>
    </source>
</evidence>
<dbReference type="InterPro" id="IPR018484">
    <property type="entry name" value="FGGY_N"/>
</dbReference>
<dbReference type="InterPro" id="IPR018483">
    <property type="entry name" value="Carb_kinase_FGGY_CS"/>
</dbReference>
<evidence type="ECO:0000256" key="2">
    <source>
        <dbReference type="ARBA" id="ARBA00022629"/>
    </source>
</evidence>
<dbReference type="PANTHER" id="PTHR43095:SF5">
    <property type="entry name" value="XYLULOSE KINASE"/>
    <property type="match status" value="1"/>
</dbReference>
<dbReference type="Pfam" id="PF02782">
    <property type="entry name" value="FGGY_C"/>
    <property type="match status" value="1"/>
</dbReference>
<evidence type="ECO:0000313" key="8">
    <source>
        <dbReference type="EMBL" id="TFF17058.1"/>
    </source>
</evidence>
<name>A0A4Y8R6A5_9MICO</name>
<evidence type="ECO:0000256" key="3">
    <source>
        <dbReference type="ARBA" id="ARBA00022679"/>
    </source>
</evidence>
<accession>A0A4Y8R6A5</accession>
<dbReference type="InterPro" id="IPR000577">
    <property type="entry name" value="Carb_kinase_FGGY"/>
</dbReference>
<keyword evidence="2" id="KW-0859">Xylose metabolism</keyword>
<keyword evidence="4 5" id="KW-0418">Kinase</keyword>
<dbReference type="Pfam" id="PF00370">
    <property type="entry name" value="FGGY_N"/>
    <property type="match status" value="1"/>
</dbReference>
<feature type="domain" description="Carbohydrate kinase FGGY C-terminal" evidence="7">
    <location>
        <begin position="308"/>
        <end position="509"/>
    </location>
</feature>
<reference evidence="8 9" key="1">
    <citation type="submission" date="2019-03" db="EMBL/GenBank/DDBJ databases">
        <title>Cellulosimicrobium funkei JCM14302 Assembly.</title>
        <authorList>
            <person name="Dou T."/>
        </authorList>
    </citation>
    <scope>NUCLEOTIDE SEQUENCE [LARGE SCALE GENOMIC DNA]</scope>
    <source>
        <strain evidence="8 9">JCM 14302</strain>
    </source>
</reference>
<comment type="similarity">
    <text evidence="1 5">Belongs to the FGGY kinase family.</text>
</comment>
<keyword evidence="3 5" id="KW-0808">Transferase</keyword>
<keyword evidence="9" id="KW-1185">Reference proteome</keyword>
<proteinExistence type="inferred from homology"/>
<organism evidence="8 9">
    <name type="scientific">Cellulosimicrobium funkei</name>
    <dbReference type="NCBI Taxonomy" id="264251"/>
    <lineage>
        <taxon>Bacteria</taxon>
        <taxon>Bacillati</taxon>
        <taxon>Actinomycetota</taxon>
        <taxon>Actinomycetes</taxon>
        <taxon>Micrococcales</taxon>
        <taxon>Promicromonosporaceae</taxon>
        <taxon>Cellulosimicrobium</taxon>
    </lineage>
</organism>
<dbReference type="PIRSF" id="PIRSF000538">
    <property type="entry name" value="GlpK"/>
    <property type="match status" value="1"/>
</dbReference>
<sequence>MARKRSTYQVECEGSAAVFCSQREGRVALMPPTLPGRGRVGPVTLVPTTLGTTLGIDLGTSGLKLVLLGRDGSVVAEAEAAYDVEHPRPGRSESAPATWTTALGTALDDLAARAAGLGEVAVRAVGVAGQMHAAVLVDAAGGAVVPAVLWTDARAADRLDRWRALPDAVRAPLANPLVPGMTGPVLDWFAVHDPATLDRAAHVLLPKDVVRAWLVDDLALPVATTDRSDAAGTLLWDVPRDAWAADVVAHLDLPARLRPGVAPSDAVAGTTARLARWFPASGTAVPVVVGGGDTPAARLAVGAPGLHVNLGTGAQVMAALDRPQPALDPLVHTFADTGAGPAARWYRLAAVQNAGLALGWALRVLGLGWSDGLALAGTVPDGAGGVTFLPFLTGERGGVAGPGARGAWTGLREDTGRPELVRAAVEGMVFAVAAAVDLLDPAPAASAVAPVAGPPVSRPEGEPGAVVVTGGGSRDPLVRRLLADALGRPVHRVGLRSATAVGAALLAARGTGDPVEPVVATDEPELPGPGRADVVEHLARWREAAAALA</sequence>
<dbReference type="GO" id="GO:0042732">
    <property type="term" value="P:D-xylose metabolic process"/>
    <property type="evidence" value="ECO:0007669"/>
    <property type="project" value="UniProtKB-KW"/>
</dbReference>
<dbReference type="PANTHER" id="PTHR43095">
    <property type="entry name" value="SUGAR KINASE"/>
    <property type="match status" value="1"/>
</dbReference>
<dbReference type="Proteomes" id="UP000298003">
    <property type="component" value="Unassembled WGS sequence"/>
</dbReference>